<dbReference type="SMART" id="SM00195">
    <property type="entry name" value="DSPc"/>
    <property type="match status" value="1"/>
</dbReference>
<dbReference type="InterPro" id="IPR020422">
    <property type="entry name" value="TYR_PHOSPHATASE_DUAL_dom"/>
</dbReference>
<dbReference type="Proteomes" id="UP001162001">
    <property type="component" value="Segment"/>
</dbReference>
<evidence type="ECO:0000256" key="3">
    <source>
        <dbReference type="SAM" id="MobiDB-lite"/>
    </source>
</evidence>
<proteinExistence type="predicted"/>
<evidence type="ECO:0000256" key="1">
    <source>
        <dbReference type="ARBA" id="ARBA00022801"/>
    </source>
</evidence>
<evidence type="ECO:0000313" key="6">
    <source>
        <dbReference type="EMBL" id="QKF94476.1"/>
    </source>
</evidence>
<dbReference type="PANTHER" id="PTHR10159">
    <property type="entry name" value="DUAL SPECIFICITY PROTEIN PHOSPHATASE"/>
    <property type="match status" value="1"/>
</dbReference>
<organism evidence="6 7">
    <name type="scientific">Fadolivirus FV1/VV64</name>
    <dbReference type="NCBI Taxonomy" id="3070911"/>
    <lineage>
        <taxon>Viruses</taxon>
        <taxon>Varidnaviria</taxon>
        <taxon>Bamfordvirae</taxon>
        <taxon>Nucleocytoviricota</taxon>
        <taxon>Megaviricetes</taxon>
        <taxon>Imitervirales</taxon>
        <taxon>Mimiviridae</taxon>
        <taxon>Klosneuvirinae</taxon>
        <taxon>Fadolivirus</taxon>
        <taxon>Fadolivirus algeromassiliense</taxon>
    </lineage>
</organism>
<evidence type="ECO:0000259" key="4">
    <source>
        <dbReference type="PROSITE" id="PS50054"/>
    </source>
</evidence>
<evidence type="ECO:0000259" key="5">
    <source>
        <dbReference type="PROSITE" id="PS50056"/>
    </source>
</evidence>
<keyword evidence="1" id="KW-0378">Hydrolase</keyword>
<dbReference type="InterPro" id="IPR000387">
    <property type="entry name" value="Tyr_Pase_dom"/>
</dbReference>
<dbReference type="PROSITE" id="PS50054">
    <property type="entry name" value="TYR_PHOSPHATASE_DUAL"/>
    <property type="match status" value="1"/>
</dbReference>
<keyword evidence="2" id="KW-0904">Protein phosphatase</keyword>
<keyword evidence="7" id="KW-1185">Reference proteome</keyword>
<dbReference type="InterPro" id="IPR000340">
    <property type="entry name" value="Dual-sp_phosphatase_cat-dom"/>
</dbReference>
<evidence type="ECO:0000313" key="7">
    <source>
        <dbReference type="Proteomes" id="UP001162001"/>
    </source>
</evidence>
<dbReference type="SUPFAM" id="SSF52799">
    <property type="entry name" value="(Phosphotyrosine protein) phosphatases II"/>
    <property type="match status" value="1"/>
</dbReference>
<dbReference type="EMBL" id="MT418680">
    <property type="protein sequence ID" value="QKF94476.1"/>
    <property type="molecule type" value="Genomic_DNA"/>
</dbReference>
<dbReference type="PANTHER" id="PTHR10159:SF519">
    <property type="entry name" value="DUAL SPECIFICITY PROTEIN PHOSPHATASE MPK3"/>
    <property type="match status" value="1"/>
</dbReference>
<sequence length="308" mass="35050">MTNIFNNNDLNPVEPRFLFGYYNQTNLDKTYKVYPHFNIAIGGEQNAKDLRWLLENGITHIVNVSNEIPNYYECFFKYLKLGVLDHGEDEGIERVFEIAFDFIINALENGGRILVHCMQGQNRSVTIVAAFLIEYFYRKFFTMTLKQAMTLISQSRPQACPFRDNRKTLIKYEVILYGTATMSFDDFAVAKLARKYEWAVANNKLTVDQAGKSSSSNLDNVDPSVQNGVKSDNGSYHISESRVHTDDLSRTINDDDLRNSNCDECLDQSKMITSRSIAKSVLSQTYCIGLDESCHLISSQNECISSPI</sequence>
<reference evidence="6 7" key="1">
    <citation type="submission" date="2020-04" db="EMBL/GenBank/DDBJ databases">
        <title>Advantages and limits of metagenomic assembly and binning of a giant virus.</title>
        <authorList>
            <person name="Schulz F."/>
            <person name="Andreani J."/>
            <person name="Francis R."/>
            <person name="Boudjemaa H."/>
            <person name="Bou Khalil J.Y."/>
            <person name="Lee J."/>
            <person name="La Scola B."/>
            <person name="Woyke T."/>
        </authorList>
    </citation>
    <scope>NUCLEOTIDE SEQUENCE [LARGE SCALE GENOMIC DNA]</scope>
    <source>
        <strain evidence="6 7">FV1/VV64</strain>
    </source>
</reference>
<accession>A0A7D3V7V4</accession>
<protein>
    <submittedName>
        <fullName evidence="6">Dual specificity phosphatase</fullName>
    </submittedName>
</protein>
<gene>
    <name evidence="6" type="ORF">Fadolivirus_1_1018</name>
</gene>
<name>A0A7D3V7V4_9VIRU</name>
<dbReference type="InterPro" id="IPR029021">
    <property type="entry name" value="Prot-tyrosine_phosphatase-like"/>
</dbReference>
<feature type="domain" description="Tyrosine-protein phosphatase" evidence="4">
    <location>
        <begin position="28"/>
        <end position="178"/>
    </location>
</feature>
<dbReference type="GO" id="GO:0004721">
    <property type="term" value="F:phosphoprotein phosphatase activity"/>
    <property type="evidence" value="ECO:0007669"/>
    <property type="project" value="UniProtKB-KW"/>
</dbReference>
<dbReference type="PROSITE" id="PS50056">
    <property type="entry name" value="TYR_PHOSPHATASE_2"/>
    <property type="match status" value="1"/>
</dbReference>
<dbReference type="Pfam" id="PF00782">
    <property type="entry name" value="DSPc"/>
    <property type="match status" value="1"/>
</dbReference>
<feature type="region of interest" description="Disordered" evidence="3">
    <location>
        <begin position="210"/>
        <end position="233"/>
    </location>
</feature>
<dbReference type="CDD" id="cd14498">
    <property type="entry name" value="DSP"/>
    <property type="match status" value="1"/>
</dbReference>
<evidence type="ECO:0000256" key="2">
    <source>
        <dbReference type="ARBA" id="ARBA00022912"/>
    </source>
</evidence>
<feature type="domain" description="Tyrosine specific protein phosphatases" evidence="5">
    <location>
        <begin position="94"/>
        <end position="157"/>
    </location>
</feature>
<dbReference type="Gene3D" id="3.90.190.10">
    <property type="entry name" value="Protein tyrosine phosphatase superfamily"/>
    <property type="match status" value="1"/>
</dbReference>